<evidence type="ECO:0000313" key="2">
    <source>
        <dbReference type="Proteomes" id="UP001335325"/>
    </source>
</evidence>
<dbReference type="GeneID" id="91546627"/>
<protein>
    <submittedName>
        <fullName evidence="1">Uncharacterized protein</fullName>
    </submittedName>
</protein>
<dbReference type="Proteomes" id="UP001335325">
    <property type="component" value="Chromosome"/>
</dbReference>
<accession>A0ABZ1GV68</accession>
<dbReference type="RefSeq" id="WP_326755091.1">
    <property type="nucleotide sequence ID" value="NZ_CP109134.1"/>
</dbReference>
<name>A0ABZ1GV68_9ACTN</name>
<dbReference type="EMBL" id="CP109134">
    <property type="protein sequence ID" value="WSD09318.1"/>
    <property type="molecule type" value="Genomic_DNA"/>
</dbReference>
<evidence type="ECO:0000313" key="1">
    <source>
        <dbReference type="EMBL" id="WSD09318.1"/>
    </source>
</evidence>
<proteinExistence type="predicted"/>
<sequence length="341" mass="35197">MAITSYPFSSSPLTTEAQWALTASRWGNDGVHTDDLTSTTLKVTANGTSTLSIAAGSAFVNGATFENDAAYSLAVTSNSGGSSARKDLVVLRYDASADSIVPAYKTGGASAPGLTNSPGTGVVEIPLAECTVAAGASVVASGSVVDRRWGVGRPVAYGTPGARRPSRKGQVLVEGNDVYLGDGVGWNFLATAADPTYRAYTPTWSAGSTTINWGSGSSNLGRYQVIGKTCFLKIQLQVGGNPPGYTDPIGVSLPLACQNKVRELFHFSFSQASANGGLSALGTAMTYPTESTSKIARIRVPVSESASGLSGDINSRNVLTNSPFNIRTGDILTITGNYELA</sequence>
<gene>
    <name evidence="1" type="ORF">OIE73_28655</name>
</gene>
<reference evidence="1 2" key="1">
    <citation type="submission" date="2022-10" db="EMBL/GenBank/DDBJ databases">
        <title>The complete genomes of actinobacterial strains from the NBC collection.</title>
        <authorList>
            <person name="Joergensen T.S."/>
            <person name="Alvarez Arevalo M."/>
            <person name="Sterndorff E.B."/>
            <person name="Faurdal D."/>
            <person name="Vuksanovic O."/>
            <person name="Mourched A.-S."/>
            <person name="Charusanti P."/>
            <person name="Shaw S."/>
            <person name="Blin K."/>
            <person name="Weber T."/>
        </authorList>
    </citation>
    <scope>NUCLEOTIDE SEQUENCE [LARGE SCALE GENOMIC DNA]</scope>
    <source>
        <strain evidence="1 2">NBC 01753</strain>
    </source>
</reference>
<keyword evidence="2" id="KW-1185">Reference proteome</keyword>
<organism evidence="1 2">
    <name type="scientific">Streptomyces hirsutus</name>
    <dbReference type="NCBI Taxonomy" id="35620"/>
    <lineage>
        <taxon>Bacteria</taxon>
        <taxon>Bacillati</taxon>
        <taxon>Actinomycetota</taxon>
        <taxon>Actinomycetes</taxon>
        <taxon>Kitasatosporales</taxon>
        <taxon>Streptomycetaceae</taxon>
        <taxon>Streptomyces</taxon>
    </lineage>
</organism>